<feature type="transmembrane region" description="Helical" evidence="1">
    <location>
        <begin position="263"/>
        <end position="289"/>
    </location>
</feature>
<evidence type="ECO:0000313" key="2">
    <source>
        <dbReference type="EMBL" id="WDF68991.1"/>
    </source>
</evidence>
<keyword evidence="3" id="KW-1185">Reference proteome</keyword>
<feature type="transmembrane region" description="Helical" evidence="1">
    <location>
        <begin position="437"/>
        <end position="462"/>
    </location>
</feature>
<protein>
    <recommendedName>
        <fullName evidence="4">O-antigen polysaccharide polymerase Wzy</fullName>
    </recommendedName>
</protein>
<feature type="transmembrane region" description="Helical" evidence="1">
    <location>
        <begin position="474"/>
        <end position="495"/>
    </location>
</feature>
<sequence length="525" mass="60751">MRRYKIKKRYDGEVIPLMRKFFDIVLVISFIGEMVFFPSSANFVGCLMEVIVWSIFRFFFLKRQIILEHPFSFLAFLSFFLARYIPLPATLLEGKPITYGFEVPFQTFFWETIIFIVASMAFYASIKGSIKQNNFLKNIMYKYHFFRTDAMTLWVMGGIGMVIKIQQLSVAGDVEFGDVDNKFLAGLVYLQYAPLIMLFPSLSHISFDSRRNKFVWLYTALLFITSFATNSRQSMIYPILTILLLFFLYLLKHKISPFRLFSPAKLVAVSMMIFFGLGFLSDISLAMLYNRSSRAEIDRAELFEQTIQTLQNDETMEGLRNVSLEENASVSSYLEGWDETYLSNFMLNRYGNIRVSDQTLYYAERIGFANEKMQVSFFSKVIAVFPLPVLNFLGIPFDKNDFLYSPGDMLYTLAGGSGTTLGGFRVTSLVADGLATFGYWCFPLIFILLFGAFKLLDCFVYYQDGRIIYSTLGLINVFGFLGMFRNSIGCIVIVTYIMRGFWQQCFTFWIVVFLIHLIPFRKNNK</sequence>
<organism evidence="2 3">
    <name type="scientific">Sphingobacterium oryzagri</name>
    <dbReference type="NCBI Taxonomy" id="3025669"/>
    <lineage>
        <taxon>Bacteria</taxon>
        <taxon>Pseudomonadati</taxon>
        <taxon>Bacteroidota</taxon>
        <taxon>Sphingobacteriia</taxon>
        <taxon>Sphingobacteriales</taxon>
        <taxon>Sphingobacteriaceae</taxon>
        <taxon>Sphingobacterium</taxon>
    </lineage>
</organism>
<feature type="transmembrane region" description="Helical" evidence="1">
    <location>
        <begin position="183"/>
        <end position="202"/>
    </location>
</feature>
<dbReference type="EMBL" id="CP117880">
    <property type="protein sequence ID" value="WDF68991.1"/>
    <property type="molecule type" value="Genomic_DNA"/>
</dbReference>
<keyword evidence="1" id="KW-1133">Transmembrane helix</keyword>
<keyword evidence="1" id="KW-0472">Membrane</keyword>
<keyword evidence="1" id="KW-0812">Transmembrane</keyword>
<feature type="transmembrane region" description="Helical" evidence="1">
    <location>
        <begin position="235"/>
        <end position="251"/>
    </location>
</feature>
<feature type="transmembrane region" description="Helical" evidence="1">
    <location>
        <begin position="377"/>
        <end position="397"/>
    </location>
</feature>
<evidence type="ECO:0000313" key="3">
    <source>
        <dbReference type="Proteomes" id="UP001221558"/>
    </source>
</evidence>
<feature type="transmembrane region" description="Helical" evidence="1">
    <location>
        <begin position="67"/>
        <end position="85"/>
    </location>
</feature>
<reference evidence="2 3" key="1">
    <citation type="submission" date="2023-02" db="EMBL/GenBank/DDBJ databases">
        <title>Genome sequence of Sphingobacterium sp. KACC 22765.</title>
        <authorList>
            <person name="Kim S."/>
            <person name="Heo J."/>
            <person name="Kwon S.-W."/>
        </authorList>
    </citation>
    <scope>NUCLEOTIDE SEQUENCE [LARGE SCALE GENOMIC DNA]</scope>
    <source>
        <strain evidence="2 3">KACC 22765</strain>
    </source>
</reference>
<gene>
    <name evidence="2" type="ORF">PQ465_01125</name>
</gene>
<feature type="transmembrane region" description="Helical" evidence="1">
    <location>
        <begin position="21"/>
        <end position="37"/>
    </location>
</feature>
<evidence type="ECO:0008006" key="4">
    <source>
        <dbReference type="Google" id="ProtNLM"/>
    </source>
</evidence>
<feature type="transmembrane region" description="Helical" evidence="1">
    <location>
        <begin position="145"/>
        <end position="163"/>
    </location>
</feature>
<proteinExistence type="predicted"/>
<feature type="transmembrane region" description="Helical" evidence="1">
    <location>
        <begin position="105"/>
        <end position="124"/>
    </location>
</feature>
<feature type="transmembrane region" description="Helical" evidence="1">
    <location>
        <begin position="501"/>
        <end position="520"/>
    </location>
</feature>
<name>A0ABY7WH86_9SPHI</name>
<dbReference type="RefSeq" id="WP_274267719.1">
    <property type="nucleotide sequence ID" value="NZ_CP117880.1"/>
</dbReference>
<dbReference type="Proteomes" id="UP001221558">
    <property type="component" value="Chromosome"/>
</dbReference>
<evidence type="ECO:0000256" key="1">
    <source>
        <dbReference type="SAM" id="Phobius"/>
    </source>
</evidence>
<accession>A0ABY7WH86</accession>
<feature type="transmembrane region" description="Helical" evidence="1">
    <location>
        <begin position="43"/>
        <end position="60"/>
    </location>
</feature>